<sequence>MSDGRGTTGTGRGGGDRLLAAVTAVRSAVATATLPLDLPGVEAARLTRSRLLDQLDDYVIPRLTSLDAPVLAVVGGSTGSGKSTLVNSVVGQEVSVPGVLRPTTRSPVLVHHPDDATWFTGQRVLPGLARVTGAAGAGAGSSSASGEGGAGGGSLRLVATAAVPTGLALVDAPDIDSVVASNRDLAVQLLAAADLWVFVTTAARYADAVPWDLLREAGERGTAVAVVLDRVPPEAATDIREHLGEMLRDQGLGSAPVFTVVESSLKDGRLPEAEVAPLRTWLGDLAGDAAARADVVRQTLAGAVDSLGRRLDTLGEASRAQAAAVGELSEVARDAYDGAQGQVERGMLDGSLLRGEVLARWQEFVGTGELFRQVESTVSRLRDRVTAFVRGEPPKTENLGDALQSGVESLVLNCAELAASTTARQWRSDAAGRALVTAHPELGRSSPDLGARVERLVRAWQGDILDLVRSEGKDRRTTARVMAYGVNGLGVVLMLVTFASTAGITGAEVGIAGGTAVVGQKLLEAVFGDQAVRELSRRARELLLERVAGLYDDERDRFDDVVAALEVDPAQVTALSAAARDLEKAR</sequence>
<evidence type="ECO:0000313" key="3">
    <source>
        <dbReference type="Proteomes" id="UP000278440"/>
    </source>
</evidence>
<dbReference type="EMBL" id="RBXT01000001">
    <property type="protein sequence ID" value="RKT77011.1"/>
    <property type="molecule type" value="Genomic_DNA"/>
</dbReference>
<dbReference type="Gene3D" id="3.40.50.300">
    <property type="entry name" value="P-loop containing nucleotide triphosphate hydrolases"/>
    <property type="match status" value="1"/>
</dbReference>
<dbReference type="PANTHER" id="PTHR42698:SF1">
    <property type="entry name" value="GTPASE ERA, MITOCHONDRIAL"/>
    <property type="match status" value="1"/>
</dbReference>
<dbReference type="InterPro" id="IPR045063">
    <property type="entry name" value="Dynamin_N"/>
</dbReference>
<evidence type="ECO:0000259" key="1">
    <source>
        <dbReference type="Pfam" id="PF00350"/>
    </source>
</evidence>
<comment type="caution">
    <text evidence="2">The sequence shown here is derived from an EMBL/GenBank/DDBJ whole genome shotgun (WGS) entry which is preliminary data.</text>
</comment>
<dbReference type="Pfam" id="PF00350">
    <property type="entry name" value="Dynamin_N"/>
    <property type="match status" value="1"/>
</dbReference>
<dbReference type="GO" id="GO:0019843">
    <property type="term" value="F:rRNA binding"/>
    <property type="evidence" value="ECO:0007669"/>
    <property type="project" value="TreeGrafter"/>
</dbReference>
<dbReference type="RefSeq" id="WP_121030622.1">
    <property type="nucleotide sequence ID" value="NZ_RBXT01000001.1"/>
</dbReference>
<name>A0A495XR20_9MICO</name>
<evidence type="ECO:0000313" key="2">
    <source>
        <dbReference type="EMBL" id="RKT77011.1"/>
    </source>
</evidence>
<dbReference type="CDD" id="cd00882">
    <property type="entry name" value="Ras_like_GTPase"/>
    <property type="match status" value="1"/>
</dbReference>
<dbReference type="Proteomes" id="UP000278440">
    <property type="component" value="Unassembled WGS sequence"/>
</dbReference>
<dbReference type="GO" id="GO:0005829">
    <property type="term" value="C:cytosol"/>
    <property type="evidence" value="ECO:0007669"/>
    <property type="project" value="TreeGrafter"/>
</dbReference>
<dbReference type="InterPro" id="IPR027417">
    <property type="entry name" value="P-loop_NTPase"/>
</dbReference>
<keyword evidence="3" id="KW-1185">Reference proteome</keyword>
<organism evidence="2 3">
    <name type="scientific">Terracoccus luteus</name>
    <dbReference type="NCBI Taxonomy" id="53356"/>
    <lineage>
        <taxon>Bacteria</taxon>
        <taxon>Bacillati</taxon>
        <taxon>Actinomycetota</taxon>
        <taxon>Actinomycetes</taxon>
        <taxon>Micrococcales</taxon>
        <taxon>Intrasporangiaceae</taxon>
        <taxon>Terracoccus</taxon>
    </lineage>
</organism>
<proteinExistence type="predicted"/>
<reference evidence="2 3" key="1">
    <citation type="submission" date="2018-10" db="EMBL/GenBank/DDBJ databases">
        <title>Sequencing the genomes of 1000 actinobacteria strains.</title>
        <authorList>
            <person name="Klenk H.-P."/>
        </authorList>
    </citation>
    <scope>NUCLEOTIDE SEQUENCE [LARGE SCALE GENOMIC DNA]</scope>
    <source>
        <strain evidence="2 3">DSM 44267</strain>
    </source>
</reference>
<gene>
    <name evidence="2" type="ORF">DFJ68_0422</name>
</gene>
<feature type="domain" description="Dynamin N-terminal" evidence="1">
    <location>
        <begin position="73"/>
        <end position="227"/>
    </location>
</feature>
<protein>
    <submittedName>
        <fullName evidence="2">Dynamin family protein</fullName>
    </submittedName>
</protein>
<dbReference type="InterPro" id="IPR005662">
    <property type="entry name" value="GTPase_Era-like"/>
</dbReference>
<dbReference type="PANTHER" id="PTHR42698">
    <property type="entry name" value="GTPASE ERA"/>
    <property type="match status" value="1"/>
</dbReference>
<dbReference type="OrthoDB" id="207675at2"/>
<dbReference type="GO" id="GO:0043024">
    <property type="term" value="F:ribosomal small subunit binding"/>
    <property type="evidence" value="ECO:0007669"/>
    <property type="project" value="TreeGrafter"/>
</dbReference>
<accession>A0A495XR20</accession>
<dbReference type="AlphaFoldDB" id="A0A495XR20"/>
<dbReference type="GO" id="GO:0005525">
    <property type="term" value="F:GTP binding"/>
    <property type="evidence" value="ECO:0007669"/>
    <property type="project" value="InterPro"/>
</dbReference>
<dbReference type="SUPFAM" id="SSF52540">
    <property type="entry name" value="P-loop containing nucleoside triphosphate hydrolases"/>
    <property type="match status" value="1"/>
</dbReference>
<dbReference type="GO" id="GO:0000028">
    <property type="term" value="P:ribosomal small subunit assembly"/>
    <property type="evidence" value="ECO:0007669"/>
    <property type="project" value="TreeGrafter"/>
</dbReference>